<evidence type="ECO:0000313" key="3">
    <source>
        <dbReference type="EMBL" id="CUG92874.1"/>
    </source>
</evidence>
<dbReference type="EMBL" id="CYKH01002091">
    <property type="protein sequence ID" value="CUG92874.1"/>
    <property type="molecule type" value="Genomic_DNA"/>
</dbReference>
<feature type="compositionally biased region" description="Low complexity" evidence="2">
    <location>
        <begin position="485"/>
        <end position="500"/>
    </location>
</feature>
<accession>A0A0S4JRJ6</accession>
<keyword evidence="1" id="KW-0175">Coiled coil</keyword>
<feature type="coiled-coil region" evidence="1">
    <location>
        <begin position="1425"/>
        <end position="1452"/>
    </location>
</feature>
<reference evidence="4" key="1">
    <citation type="submission" date="2015-09" db="EMBL/GenBank/DDBJ databases">
        <authorList>
            <consortium name="Pathogen Informatics"/>
        </authorList>
    </citation>
    <scope>NUCLEOTIDE SEQUENCE [LARGE SCALE GENOMIC DNA]</scope>
    <source>
        <strain evidence="4">Lake Konstanz</strain>
    </source>
</reference>
<protein>
    <submittedName>
        <fullName evidence="3">Uncharacterized protein</fullName>
    </submittedName>
</protein>
<gene>
    <name evidence="3" type="ORF">BSAL_39800</name>
</gene>
<organism evidence="3 4">
    <name type="scientific">Bodo saltans</name>
    <name type="common">Flagellated protozoan</name>
    <dbReference type="NCBI Taxonomy" id="75058"/>
    <lineage>
        <taxon>Eukaryota</taxon>
        <taxon>Discoba</taxon>
        <taxon>Euglenozoa</taxon>
        <taxon>Kinetoplastea</taxon>
        <taxon>Metakinetoplastina</taxon>
        <taxon>Eubodonida</taxon>
        <taxon>Bodonidae</taxon>
        <taxon>Bodo</taxon>
    </lineage>
</organism>
<name>A0A0S4JRJ6_BODSA</name>
<keyword evidence="4" id="KW-1185">Reference proteome</keyword>
<dbReference type="PANTHER" id="PTHR23159">
    <property type="entry name" value="CENTROSOMAL PROTEIN 2"/>
    <property type="match status" value="1"/>
</dbReference>
<feature type="coiled-coil region" evidence="1">
    <location>
        <begin position="317"/>
        <end position="415"/>
    </location>
</feature>
<evidence type="ECO:0000256" key="1">
    <source>
        <dbReference type="SAM" id="Coils"/>
    </source>
</evidence>
<proteinExistence type="predicted"/>
<sequence length="1949" mass="222915">MSSTGVRLTSGFAVLPTTSSEASSVSLNHVLELLVAAQREILDTQRDLIRSDLDAGRGSMRPPSSEEELALIQRYQENSLGLLKAAAEGLVQVIMLWSPSLDSTNINVIEGLPLLHRSDVNTKAGNIEKQQLNIRHLSKGASASSSLLVATLAEVEDLQSNAKRSNSQRQLYQMMFHWLLYRYRRVSRRLNEVERASEVQNTGIERLSDAIKLRSVLLVERVHRAQHKMADELHVCSHRTMRVHFFTAWMQATLERRRHKQLVVDIETRYMAHRQRETLFQTFSIWHRGKLCKRVQEQQHEIEELHLARHDERIESSNRYDRDCNELQREVDRLTHALAMSSERVTSLEDELQRSHKEIEELTAHLDVSCGTSSISLKAHRLKIEELEKVFSERIANAEQRAEEVTRRLERDAIATHRWIRNDVIAPVSAYLDASLHNTETLMTLQLSSLVDALRQPPPAVVVHEHVASNPLQLESDDDDGGDKVSTSSTVASYTSSSGDSVDRGELLLKLSHLTQEVESLRAEKLRVAAATAYSIPPSLLLHSPLMQSASFEHTTTGVEPDPSSEKLKRARRRLASLLHAKNKTVLACVCIRKWMSFAHRRKEKGKLDALEQAHRHWAQVNVEERDRALLALDERVDDDHRSIQAAMNESRVSVGRSMHLEASPSPLRGTFMSNLSFEGTYGDPAPSSTSPMYGVRRWPQGYRAPSPRPHVLDPPRDDDLQPQSLTMVEQETQTEFPIMVPVPPDQAPTLIELENEELHVALSTSHSRENSLMAQLENALRDVEIARVTISELQHQVTDQDERLLVTYIHLCTNDIVHAESDERLSLEYNELRLRLHALQSLYPQLLLSATQSNDHALTEWTRCDSRNHRNACLASDALSHGVSHVLMREYWDCWQRFTMVRRFESLLEMERRQLTSSSNARDAANQKWMHETIVEKTNSLKDLLEDRHRQEVSSLKLEIHHANLRLADIIEQSEIRVVQSKQIIRQLRNDAATGSLIASRLGGELVEYCASSAFHQWAGVIYRKRNEKLKQHNQESAKWLMNLSGKQNIANARVTEDVIRVTFAKWALLSTSTKEIVDETQRHYNWEVRQLVSDIKSRDDLNEELQQRVASMHLEITEVLKPRVKELEQQLADHDANSKELLRQELENLTEALQSGFRYEASHSELRHQQYCDELRESEALSTQELLEMQRTAHAEELRQVSLSHASLIEHRAKDYATNAAETLIAAYCTIQEYVVSFVIALADEAHAVARDFDAMNKRMDTWRRTSDARTSATISSEEHLFSTLNELLNSATTDFSNLLHEIAATSSRVEKNHATTMKHARAKEALLWDIMEDRETLMRGCWFSFHEELQGVRNALFASVFNEFDELVQYGRFLEETASSLEHRLEAQGAASSKELREHLTRVHDLEAHATGVAANARIALAIREEEINREHRKDLQGLNDELHEMRSRYLLATQRFEELSRASLASTEALEERFRKLLNSVAEEHSVELASARRLHGEALDEVEKRCLRRLAQNKDDLELEMKTSTKHQLRLQQDQSNLEFARYRNEVAETLQRLSSATQSLEVQCRNTIENLEVSHRSDLDHLRSECSIRIREEVNLELEKRLEEVTSAQQRSLTAHQQTVSRTIIDRQLEHDREIELLHTAHSESVATWERLVEEERKQHARENDRLEQLVAKGVLELAECEKRLCDITVQHLEDTKRKESHFVTNTITACIAAEVHERHMIEGCFYSTHVSTIQAFRSQGEQFAMLAAQENTMAESKLAELTSQLVRESALAVTELQEEMYRKSRQTKLTSAMTSLHLIRTNAAHHHAHQSFGAWRLWTMIEGFRKDYASLRTSFENSSLENSHLRHLIARALEERRAPLETHSPLTVISPLSEAHSANRISPSPTSIAEQMIGFSSHVNSSIERSDTTVAAVSAIVAQVDELIDKGKRMRATRTDAKTESF</sequence>
<feature type="region of interest" description="Disordered" evidence="2">
    <location>
        <begin position="469"/>
        <end position="501"/>
    </location>
</feature>
<feature type="region of interest" description="Disordered" evidence="2">
    <location>
        <begin position="683"/>
        <end position="719"/>
    </location>
</feature>
<dbReference type="VEuPathDB" id="TriTrypDB:BSAL_39800"/>
<dbReference type="PANTHER" id="PTHR23159:SF31">
    <property type="entry name" value="CENTROSOME-ASSOCIATED PROTEIN CEP250 ISOFORM X1"/>
    <property type="match status" value="1"/>
</dbReference>
<dbReference type="Proteomes" id="UP000051952">
    <property type="component" value="Unassembled WGS sequence"/>
</dbReference>
<evidence type="ECO:0000256" key="2">
    <source>
        <dbReference type="SAM" id="MobiDB-lite"/>
    </source>
</evidence>
<evidence type="ECO:0000313" key="4">
    <source>
        <dbReference type="Proteomes" id="UP000051952"/>
    </source>
</evidence>